<dbReference type="PANTHER" id="PTHR22754:SF32">
    <property type="entry name" value="DISCO-INTERACTING PROTEIN 2"/>
    <property type="match status" value="1"/>
</dbReference>
<evidence type="ECO:0000256" key="1">
    <source>
        <dbReference type="ARBA" id="ARBA00006432"/>
    </source>
</evidence>
<evidence type="ECO:0000313" key="5">
    <source>
        <dbReference type="Proteomes" id="UP000000851"/>
    </source>
</evidence>
<dbReference type="GO" id="GO:0006633">
    <property type="term" value="P:fatty acid biosynthetic process"/>
    <property type="evidence" value="ECO:0007669"/>
    <property type="project" value="TreeGrafter"/>
</dbReference>
<keyword evidence="4" id="KW-0436">Ligase</keyword>
<evidence type="ECO:0000256" key="2">
    <source>
        <dbReference type="SAM" id="MobiDB-lite"/>
    </source>
</evidence>
<accession>C7QAB3</accession>
<dbReference type="PROSITE" id="PS00455">
    <property type="entry name" value="AMP_BINDING"/>
    <property type="match status" value="1"/>
</dbReference>
<sequence length="580" mass="61596">MTHLWQIFTAAANAKHSRALHLPMQEGQPAFPLTELLVRAERTAADVIEQTSARNGSERAPRRLGVLMNNGEPWVRSALAAFRLDAAIVPLPLPVGFVGAEAYTAHLARIAQSAELDAILIDDSLGPAIARRVAGSLADTAFINVTEPGETERTSELPAIAEAEAHSTLAVIQYTSGSTSAPKGVTLTHANVAAGLTAVTDGLGFTDEDCFGVWIPMFHDMGLFTVLSSLARGNSVCLWRPRDFVRRPLVWLDNFAKSPATVMAAPNFCYDLLTAAVRQDPPADLDLSKWRVACNGAEPVQRRTVEAFQETFAPYGFRAATMEPVYGMAEATLIVSASDLSNPSRSLSVHRDRLQSGDEVQPLPDGADNARPVVSCGKPAPGLSLRISTADGDGTAPGSGHAGAGRVGEVQLSGPAVTGGYLNLPADQQPFTADGWLRTGDLGFVHDGELYLVGRVKDMITVRGQNFYAEDVEEIVRTVLAAEQPGSGALRSAAIPWTAEAAAGGEVERMVVLWETALDRQEAARLARVAGDQVKHQLGLDEVSVVPVPTAAIPHTTSGKVQRHGALGLYRSLADDTTKG</sequence>
<dbReference type="Gene3D" id="3.40.50.12780">
    <property type="entry name" value="N-terminal domain of ligase-like"/>
    <property type="match status" value="1"/>
</dbReference>
<dbReference type="KEGG" id="cai:Caci_3506"/>
<dbReference type="InParanoid" id="C7QAB3"/>
<evidence type="ECO:0000259" key="3">
    <source>
        <dbReference type="Pfam" id="PF00501"/>
    </source>
</evidence>
<feature type="domain" description="AMP-dependent synthetase/ligase" evidence="3">
    <location>
        <begin position="62"/>
        <end position="422"/>
    </location>
</feature>
<dbReference type="GO" id="GO:0005886">
    <property type="term" value="C:plasma membrane"/>
    <property type="evidence" value="ECO:0007669"/>
    <property type="project" value="TreeGrafter"/>
</dbReference>
<proteinExistence type="inferred from homology"/>
<feature type="region of interest" description="Disordered" evidence="2">
    <location>
        <begin position="353"/>
        <end position="373"/>
    </location>
</feature>
<dbReference type="eggNOG" id="COG0318">
    <property type="taxonomic scope" value="Bacteria"/>
</dbReference>
<comment type="similarity">
    <text evidence="1">Belongs to the ATP-dependent AMP-binding enzyme family.</text>
</comment>
<gene>
    <name evidence="4" type="ordered locus">Caci_3506</name>
</gene>
<dbReference type="HOGENOM" id="CLU_000022_23_7_11"/>
<dbReference type="SUPFAM" id="SSF56801">
    <property type="entry name" value="Acetyl-CoA synthetase-like"/>
    <property type="match status" value="1"/>
</dbReference>
<protein>
    <submittedName>
        <fullName evidence="4">AMP-dependent synthetase and ligase</fullName>
    </submittedName>
</protein>
<dbReference type="PANTHER" id="PTHR22754">
    <property type="entry name" value="DISCO-INTERACTING PROTEIN 2 DIP2 -RELATED"/>
    <property type="match status" value="1"/>
</dbReference>
<dbReference type="Gene3D" id="3.30.300.30">
    <property type="match status" value="1"/>
</dbReference>
<dbReference type="Pfam" id="PF00501">
    <property type="entry name" value="AMP-binding"/>
    <property type="match status" value="1"/>
</dbReference>
<dbReference type="InterPro" id="IPR020845">
    <property type="entry name" value="AMP-binding_CS"/>
</dbReference>
<dbReference type="GO" id="GO:0070566">
    <property type="term" value="F:adenylyltransferase activity"/>
    <property type="evidence" value="ECO:0007669"/>
    <property type="project" value="TreeGrafter"/>
</dbReference>
<dbReference type="STRING" id="479433.Caci_3506"/>
<organism evidence="4 5">
    <name type="scientific">Catenulispora acidiphila (strain DSM 44928 / JCM 14897 / NBRC 102108 / NRRL B-24433 / ID139908)</name>
    <dbReference type="NCBI Taxonomy" id="479433"/>
    <lineage>
        <taxon>Bacteria</taxon>
        <taxon>Bacillati</taxon>
        <taxon>Actinomycetota</taxon>
        <taxon>Actinomycetes</taxon>
        <taxon>Catenulisporales</taxon>
        <taxon>Catenulisporaceae</taxon>
        <taxon>Catenulispora</taxon>
    </lineage>
</organism>
<evidence type="ECO:0000313" key="4">
    <source>
        <dbReference type="EMBL" id="ACU72412.1"/>
    </source>
</evidence>
<name>C7QAB3_CATAD</name>
<dbReference type="InterPro" id="IPR000873">
    <property type="entry name" value="AMP-dep_synth/lig_dom"/>
</dbReference>
<dbReference type="GO" id="GO:0016874">
    <property type="term" value="F:ligase activity"/>
    <property type="evidence" value="ECO:0007669"/>
    <property type="project" value="UniProtKB-KW"/>
</dbReference>
<dbReference type="EMBL" id="CP001700">
    <property type="protein sequence ID" value="ACU72412.1"/>
    <property type="molecule type" value="Genomic_DNA"/>
</dbReference>
<keyword evidence="5" id="KW-1185">Reference proteome</keyword>
<dbReference type="InterPro" id="IPR045851">
    <property type="entry name" value="AMP-bd_C_sf"/>
</dbReference>
<dbReference type="RefSeq" id="WP_015792141.1">
    <property type="nucleotide sequence ID" value="NC_013131.1"/>
</dbReference>
<reference evidence="4 5" key="1">
    <citation type="journal article" date="2009" name="Stand. Genomic Sci.">
        <title>Complete genome sequence of Catenulispora acidiphila type strain (ID 139908).</title>
        <authorList>
            <person name="Copeland A."/>
            <person name="Lapidus A."/>
            <person name="Glavina Del Rio T."/>
            <person name="Nolan M."/>
            <person name="Lucas S."/>
            <person name="Chen F."/>
            <person name="Tice H."/>
            <person name="Cheng J.F."/>
            <person name="Bruce D."/>
            <person name="Goodwin L."/>
            <person name="Pitluck S."/>
            <person name="Mikhailova N."/>
            <person name="Pati A."/>
            <person name="Ivanova N."/>
            <person name="Mavromatis K."/>
            <person name="Chen A."/>
            <person name="Palaniappan K."/>
            <person name="Chain P."/>
            <person name="Land M."/>
            <person name="Hauser L."/>
            <person name="Chang Y.J."/>
            <person name="Jeffries C.D."/>
            <person name="Chertkov O."/>
            <person name="Brettin T."/>
            <person name="Detter J.C."/>
            <person name="Han C."/>
            <person name="Ali Z."/>
            <person name="Tindall B.J."/>
            <person name="Goker M."/>
            <person name="Bristow J."/>
            <person name="Eisen J.A."/>
            <person name="Markowitz V."/>
            <person name="Hugenholtz P."/>
            <person name="Kyrpides N.C."/>
            <person name="Klenk H.P."/>
        </authorList>
    </citation>
    <scope>NUCLEOTIDE SEQUENCE [LARGE SCALE GENOMIC DNA]</scope>
    <source>
        <strain evidence="5">DSM 44928 / JCM 14897 / NBRC 102108 / NRRL B-24433 / ID139908</strain>
    </source>
</reference>
<dbReference type="InterPro" id="IPR042099">
    <property type="entry name" value="ANL_N_sf"/>
</dbReference>
<dbReference type="Proteomes" id="UP000000851">
    <property type="component" value="Chromosome"/>
</dbReference>
<dbReference type="AlphaFoldDB" id="C7QAB3"/>